<dbReference type="Proteomes" id="UP001056766">
    <property type="component" value="Unassembled WGS sequence"/>
</dbReference>
<dbReference type="AlphaFoldDB" id="A0A9E4ZET2"/>
<reference evidence="2" key="1">
    <citation type="journal article" date="2021" name="mSystems">
        <title>Bacteria and Archaea Synergistically Convert Glycine Betaine to Biogenic Methane in the Formosa Cold Seep of the South China Sea.</title>
        <authorList>
            <person name="Li L."/>
            <person name="Zhang W."/>
            <person name="Zhang S."/>
            <person name="Song L."/>
            <person name="Sun Q."/>
            <person name="Zhang H."/>
            <person name="Xiang H."/>
            <person name="Dong X."/>
        </authorList>
    </citation>
    <scope>NUCLEOTIDE SEQUENCE</scope>
    <source>
        <strain evidence="2">LLY</strain>
    </source>
</reference>
<dbReference type="EMBL" id="JAGSOI010000005">
    <property type="protein sequence ID" value="MCM1985859.1"/>
    <property type="molecule type" value="Genomic_DNA"/>
</dbReference>
<accession>A0A9E4ZET2</accession>
<evidence type="ECO:0000256" key="1">
    <source>
        <dbReference type="SAM" id="Phobius"/>
    </source>
</evidence>
<protein>
    <recommendedName>
        <fullName evidence="4">S-layer family duplication domain-containing protein</fullName>
    </recommendedName>
</protein>
<evidence type="ECO:0000313" key="3">
    <source>
        <dbReference type="Proteomes" id="UP001056766"/>
    </source>
</evidence>
<keyword evidence="3" id="KW-1185">Reference proteome</keyword>
<reference evidence="2" key="2">
    <citation type="submission" date="2021-04" db="EMBL/GenBank/DDBJ databases">
        <authorList>
            <person name="Dong X."/>
        </authorList>
    </citation>
    <scope>NUCLEOTIDE SEQUENCE</scope>
    <source>
        <strain evidence="2">LLY</strain>
    </source>
</reference>
<feature type="transmembrane region" description="Helical" evidence="1">
    <location>
        <begin position="159"/>
        <end position="177"/>
    </location>
</feature>
<evidence type="ECO:0000313" key="2">
    <source>
        <dbReference type="EMBL" id="MCM1985859.1"/>
    </source>
</evidence>
<organism evidence="2 3">
    <name type="scientific">Methanococcoides seepicolus</name>
    <dbReference type="NCBI Taxonomy" id="2828780"/>
    <lineage>
        <taxon>Archaea</taxon>
        <taxon>Methanobacteriati</taxon>
        <taxon>Methanobacteriota</taxon>
        <taxon>Stenosarchaea group</taxon>
        <taxon>Methanomicrobia</taxon>
        <taxon>Methanosarcinales</taxon>
        <taxon>Methanosarcinaceae</taxon>
        <taxon>Methanococcoides</taxon>
    </lineage>
</organism>
<comment type="caution">
    <text evidence="2">The sequence shown here is derived from an EMBL/GenBank/DDBJ whole genome shotgun (WGS) entry which is preliminary data.</text>
</comment>
<dbReference type="Gene3D" id="2.60.98.40">
    <property type="match status" value="1"/>
</dbReference>
<dbReference type="RefSeq" id="WP_250867230.1">
    <property type="nucleotide sequence ID" value="NZ_JAGSOI010000005.1"/>
</dbReference>
<name>A0A9E4ZET2_9EURY</name>
<evidence type="ECO:0008006" key="4">
    <source>
        <dbReference type="Google" id="ProtNLM"/>
    </source>
</evidence>
<gene>
    <name evidence="2" type="ORF">KDK67_02340</name>
</gene>
<proteinExistence type="predicted"/>
<keyword evidence="1" id="KW-0472">Membrane</keyword>
<keyword evidence="1" id="KW-0812">Transmembrane</keyword>
<keyword evidence="1" id="KW-1133">Transmembrane helix</keyword>
<sequence>MDKRELRPLLSILLLFLIFFICVFPVSAANDDVRIRLIDGKGIFIETKGEWQFSQGYLFVVKDVSDDGNVWVELSLDGVALKDEILSEGSVFIYSHNSKEIFNITLDAIYYGPDGELITFIPVYQYLDPSLPAPVSEDPGSSPNVPNIPVENNSTAENVPGFSFVMAVLSMACFVIFKRFSWKY</sequence>